<reference evidence="3" key="2">
    <citation type="submission" date="2022-08" db="UniProtKB">
        <authorList>
            <consortium name="EnsemblMetazoa"/>
        </authorList>
    </citation>
    <scope>IDENTIFICATION</scope>
    <source>
        <strain evidence="3">STECLA/ALBI9_A</strain>
    </source>
</reference>
<dbReference type="InterPro" id="IPR010285">
    <property type="entry name" value="DNA_helicase_pif1-like_DEAD"/>
</dbReference>
<proteinExistence type="inferred from homology"/>
<keyword evidence="1" id="KW-0233">DNA recombination</keyword>
<protein>
    <recommendedName>
        <fullName evidence="1">ATP-dependent DNA helicase</fullName>
        <ecNumber evidence="1">5.6.2.3</ecNumber>
    </recommendedName>
</protein>
<feature type="domain" description="DNA helicase Pif1-like DEAD-box helicase" evidence="2">
    <location>
        <begin position="254"/>
        <end position="396"/>
    </location>
</feature>
<dbReference type="EC" id="5.6.2.3" evidence="1"/>
<dbReference type="Proteomes" id="UP000069272">
    <property type="component" value="Chromosome 2R"/>
</dbReference>
<keyword evidence="1" id="KW-0347">Helicase</keyword>
<accession>A0A182F499</accession>
<dbReference type="PANTHER" id="PTHR10492:SF57">
    <property type="entry name" value="ATP-DEPENDENT DNA HELICASE"/>
    <property type="match status" value="1"/>
</dbReference>
<comment type="cofactor">
    <cofactor evidence="1">
        <name>Mg(2+)</name>
        <dbReference type="ChEBI" id="CHEBI:18420"/>
    </cofactor>
</comment>
<dbReference type="InterPro" id="IPR027417">
    <property type="entry name" value="P-loop_NTPase"/>
</dbReference>
<dbReference type="VEuPathDB" id="VectorBase:AALB20_038216"/>
<keyword evidence="1" id="KW-0378">Hydrolase</keyword>
<comment type="catalytic activity">
    <reaction evidence="1">
        <text>ATP + H2O = ADP + phosphate + H(+)</text>
        <dbReference type="Rhea" id="RHEA:13065"/>
        <dbReference type="ChEBI" id="CHEBI:15377"/>
        <dbReference type="ChEBI" id="CHEBI:15378"/>
        <dbReference type="ChEBI" id="CHEBI:30616"/>
        <dbReference type="ChEBI" id="CHEBI:43474"/>
        <dbReference type="ChEBI" id="CHEBI:456216"/>
        <dbReference type="EC" id="5.6.2.3"/>
    </reaction>
</comment>
<organism evidence="3 4">
    <name type="scientific">Anopheles albimanus</name>
    <name type="common">New world malaria mosquito</name>
    <dbReference type="NCBI Taxonomy" id="7167"/>
    <lineage>
        <taxon>Eukaryota</taxon>
        <taxon>Metazoa</taxon>
        <taxon>Ecdysozoa</taxon>
        <taxon>Arthropoda</taxon>
        <taxon>Hexapoda</taxon>
        <taxon>Insecta</taxon>
        <taxon>Pterygota</taxon>
        <taxon>Neoptera</taxon>
        <taxon>Endopterygota</taxon>
        <taxon>Diptera</taxon>
        <taxon>Nematocera</taxon>
        <taxon>Culicoidea</taxon>
        <taxon>Culicidae</taxon>
        <taxon>Anophelinae</taxon>
        <taxon>Anopheles</taxon>
    </lineage>
</organism>
<dbReference type="STRING" id="7167.A0A182F499"/>
<keyword evidence="1" id="KW-0234">DNA repair</keyword>
<evidence type="ECO:0000256" key="1">
    <source>
        <dbReference type="RuleBase" id="RU363044"/>
    </source>
</evidence>
<dbReference type="VEuPathDB" id="VectorBase:AALB001289"/>
<comment type="similarity">
    <text evidence="1">Belongs to the helicase family.</text>
</comment>
<dbReference type="EnsemblMetazoa" id="AALB001289-RA">
    <property type="protein sequence ID" value="AALB001289-PA"/>
    <property type="gene ID" value="AALB001289"/>
</dbReference>
<evidence type="ECO:0000313" key="4">
    <source>
        <dbReference type="Proteomes" id="UP000069272"/>
    </source>
</evidence>
<dbReference type="AlphaFoldDB" id="A0A182F499"/>
<dbReference type="Pfam" id="PF05970">
    <property type="entry name" value="PIF1"/>
    <property type="match status" value="1"/>
</dbReference>
<dbReference type="GO" id="GO:0000723">
    <property type="term" value="P:telomere maintenance"/>
    <property type="evidence" value="ECO:0007669"/>
    <property type="project" value="InterPro"/>
</dbReference>
<dbReference type="SUPFAM" id="SSF52540">
    <property type="entry name" value="P-loop containing nucleoside triphosphate hydrolases"/>
    <property type="match status" value="1"/>
</dbReference>
<keyword evidence="1" id="KW-0067">ATP-binding</keyword>
<keyword evidence="1" id="KW-0227">DNA damage</keyword>
<dbReference type="GO" id="GO:0016787">
    <property type="term" value="F:hydrolase activity"/>
    <property type="evidence" value="ECO:0007669"/>
    <property type="project" value="UniProtKB-KW"/>
</dbReference>
<dbReference type="GO" id="GO:0005524">
    <property type="term" value="F:ATP binding"/>
    <property type="evidence" value="ECO:0007669"/>
    <property type="project" value="UniProtKB-KW"/>
</dbReference>
<dbReference type="GO" id="GO:0006281">
    <property type="term" value="P:DNA repair"/>
    <property type="evidence" value="ECO:0007669"/>
    <property type="project" value="UniProtKB-KW"/>
</dbReference>
<keyword evidence="1" id="KW-0547">Nucleotide-binding</keyword>
<evidence type="ECO:0000313" key="3">
    <source>
        <dbReference type="EnsemblMetazoa" id="AALB001289-PA"/>
    </source>
</evidence>
<dbReference type="GO" id="GO:0006310">
    <property type="term" value="P:DNA recombination"/>
    <property type="evidence" value="ECO:0007669"/>
    <property type="project" value="UniProtKB-KW"/>
</dbReference>
<reference evidence="3 4" key="1">
    <citation type="journal article" date="2017" name="G3 (Bethesda)">
        <title>The Physical Genome Mapping of Anopheles albimanus Corrected Scaffold Misassemblies and Identified Interarm Rearrangements in Genus Anopheles.</title>
        <authorList>
            <person name="Artemov G.N."/>
            <person name="Peery A.N."/>
            <person name="Jiang X."/>
            <person name="Tu Z."/>
            <person name="Stegniy V.N."/>
            <person name="Sharakhova M.V."/>
            <person name="Sharakhov I.V."/>
        </authorList>
    </citation>
    <scope>NUCLEOTIDE SEQUENCE [LARGE SCALE GENOMIC DNA]</scope>
    <source>
        <strain evidence="3 4">ALBI9_A</strain>
    </source>
</reference>
<dbReference type="PANTHER" id="PTHR10492">
    <property type="match status" value="1"/>
</dbReference>
<evidence type="ECO:0000259" key="2">
    <source>
        <dbReference type="Pfam" id="PF05970"/>
    </source>
</evidence>
<keyword evidence="4" id="KW-1185">Reference proteome</keyword>
<sequence>MLTRFFELAACDAFARTLTYQDVPAHYRYVKPSRAQRIQWIRRIRENEIVVGRMVYCPISHMERYCLRLLLCYRRGPTSYEDLRTVDGVLCASYQHAATLAGLLNDESEWERTLQEAVSFQMPSQLRQLFALILSEGKPSNPLSLWESYAAHLCEDYHRQHRERYTAEESEQNRLLRAAEHFSALMAIDQYLRGTTPPKTLEMFPNMPQLAEFAHLPTEFLQSDRAVDANALLGAERSYGIDALDNMLDNVHRLNADQRAVYDQLIQAVDRSTASEQAADRATEEERCHLYFLDGPGGTGKSFLLEIILAYTRRQSKVALAVASSGIAALLLTGGKTAHSTFKLPFILDENSICNIPAQSQVADLMRETSLIVWDEASMSNRFALEAVDRTLQDIVG</sequence>
<name>A0A182F499_ANOAL</name>
<dbReference type="Gene3D" id="3.40.50.300">
    <property type="entry name" value="P-loop containing nucleotide triphosphate hydrolases"/>
    <property type="match status" value="1"/>
</dbReference>
<dbReference type="GO" id="GO:0043139">
    <property type="term" value="F:5'-3' DNA helicase activity"/>
    <property type="evidence" value="ECO:0007669"/>
    <property type="project" value="UniProtKB-EC"/>
</dbReference>